<sequence>MLEKLEGQVHCDTDESGADPDDESHQCDVEDPPSLTTQHGCVHNGPTAQGTAVCARPEGASIVREGQRGSSDIELF</sequence>
<dbReference type="Proteomes" id="UP001319861">
    <property type="component" value="Chromosome"/>
</dbReference>
<evidence type="ECO:0000313" key="2">
    <source>
        <dbReference type="EMBL" id="BCT76641.1"/>
    </source>
</evidence>
<gene>
    <name evidence="2" type="ORF">SCMU_24830</name>
</gene>
<feature type="region of interest" description="Disordered" evidence="1">
    <location>
        <begin position="1"/>
        <end position="54"/>
    </location>
</feature>
<organism evidence="2 3">
    <name type="scientific">Sinomonas cyclohexanicum</name>
    <name type="common">Corynebacterium cyclohexanicum</name>
    <dbReference type="NCBI Taxonomy" id="322009"/>
    <lineage>
        <taxon>Bacteria</taxon>
        <taxon>Bacillati</taxon>
        <taxon>Actinomycetota</taxon>
        <taxon>Actinomycetes</taxon>
        <taxon>Micrococcales</taxon>
        <taxon>Micrococcaceae</taxon>
        <taxon>Sinomonas</taxon>
    </lineage>
</organism>
<feature type="compositionally biased region" description="Basic and acidic residues" evidence="1">
    <location>
        <begin position="1"/>
        <end position="13"/>
    </location>
</feature>
<evidence type="ECO:0000256" key="1">
    <source>
        <dbReference type="SAM" id="MobiDB-lite"/>
    </source>
</evidence>
<name>A0ABN6FIQ0_SINCY</name>
<evidence type="ECO:0000313" key="3">
    <source>
        <dbReference type="Proteomes" id="UP001319861"/>
    </source>
</evidence>
<reference evidence="2 3" key="1">
    <citation type="journal article" date="2021" name="J. Biosci. Bioeng.">
        <title>Identification and characterization of a chc gene cluster responsible for the aromatization pathway of cyclohexanecarboxylate degradation in Sinomonas cyclohexanicum ATCC 51369.</title>
        <authorList>
            <person name="Yamamoto T."/>
            <person name="Hasegawa Y."/>
            <person name="Lau P.C.K."/>
            <person name="Iwaki H."/>
        </authorList>
    </citation>
    <scope>NUCLEOTIDE SEQUENCE [LARGE SCALE GENOMIC DNA]</scope>
    <source>
        <strain evidence="2 3">ATCC 51369</strain>
    </source>
</reference>
<proteinExistence type="predicted"/>
<protein>
    <submittedName>
        <fullName evidence="2">Uncharacterized protein</fullName>
    </submittedName>
</protein>
<accession>A0ABN6FIQ0</accession>
<keyword evidence="3" id="KW-1185">Reference proteome</keyword>
<dbReference type="EMBL" id="AP024525">
    <property type="protein sequence ID" value="BCT76641.1"/>
    <property type="molecule type" value="Genomic_DNA"/>
</dbReference>